<dbReference type="PANTHER" id="PTHR37314:SF4">
    <property type="entry name" value="UPF0700 TRANSMEMBRANE PROTEIN YOAK"/>
    <property type="match status" value="1"/>
</dbReference>
<dbReference type="Proteomes" id="UP000609879">
    <property type="component" value="Unassembled WGS sequence"/>
</dbReference>
<dbReference type="InterPro" id="IPR010699">
    <property type="entry name" value="DUF1275"/>
</dbReference>
<gene>
    <name evidence="2" type="ORF">Ade02nite_88870</name>
</gene>
<dbReference type="EMBL" id="BOMI01000188">
    <property type="protein sequence ID" value="GID80246.1"/>
    <property type="molecule type" value="Genomic_DNA"/>
</dbReference>
<proteinExistence type="predicted"/>
<name>A0ABQ3YJQ9_9ACTN</name>
<accession>A0ABQ3YJQ9</accession>
<keyword evidence="3" id="KW-1185">Reference proteome</keyword>
<comment type="caution">
    <text evidence="2">The sequence shown here is derived from an EMBL/GenBank/DDBJ whole genome shotgun (WGS) entry which is preliminary data.</text>
</comment>
<dbReference type="Pfam" id="PF06912">
    <property type="entry name" value="DUF1275"/>
    <property type="match status" value="1"/>
</dbReference>
<keyword evidence="1" id="KW-1133">Transmembrane helix</keyword>
<evidence type="ECO:0000313" key="2">
    <source>
        <dbReference type="EMBL" id="GID80246.1"/>
    </source>
</evidence>
<evidence type="ECO:0000313" key="3">
    <source>
        <dbReference type="Proteomes" id="UP000609879"/>
    </source>
</evidence>
<protein>
    <submittedName>
        <fullName evidence="2">Membrane protein</fullName>
    </submittedName>
</protein>
<feature type="transmembrane region" description="Helical" evidence="1">
    <location>
        <begin position="117"/>
        <end position="133"/>
    </location>
</feature>
<feature type="transmembrane region" description="Helical" evidence="1">
    <location>
        <begin position="89"/>
        <end position="111"/>
    </location>
</feature>
<evidence type="ECO:0000256" key="1">
    <source>
        <dbReference type="SAM" id="Phobius"/>
    </source>
</evidence>
<keyword evidence="1" id="KW-0812">Transmembrane</keyword>
<dbReference type="RefSeq" id="WP_203777366.1">
    <property type="nucleotide sequence ID" value="NZ_BAAABO010000009.1"/>
</dbReference>
<keyword evidence="1" id="KW-0472">Membrane</keyword>
<reference evidence="2 3" key="1">
    <citation type="submission" date="2021-01" db="EMBL/GenBank/DDBJ databases">
        <title>Whole genome shotgun sequence of Actinoplanes deccanensis NBRC 13994.</title>
        <authorList>
            <person name="Komaki H."/>
            <person name="Tamura T."/>
        </authorList>
    </citation>
    <scope>NUCLEOTIDE SEQUENCE [LARGE SCALE GENOMIC DNA]</scope>
    <source>
        <strain evidence="2 3">NBRC 13994</strain>
    </source>
</reference>
<organism evidence="2 3">
    <name type="scientific">Paractinoplanes deccanensis</name>
    <dbReference type="NCBI Taxonomy" id="113561"/>
    <lineage>
        <taxon>Bacteria</taxon>
        <taxon>Bacillati</taxon>
        <taxon>Actinomycetota</taxon>
        <taxon>Actinomycetes</taxon>
        <taxon>Micromonosporales</taxon>
        <taxon>Micromonosporaceae</taxon>
        <taxon>Paractinoplanes</taxon>
    </lineage>
</organism>
<dbReference type="PANTHER" id="PTHR37314">
    <property type="entry name" value="SLR0142 PROTEIN"/>
    <property type="match status" value="1"/>
</dbReference>
<feature type="transmembrane region" description="Helical" evidence="1">
    <location>
        <begin position="55"/>
        <end position="77"/>
    </location>
</feature>
<feature type="transmembrane region" description="Helical" evidence="1">
    <location>
        <begin position="171"/>
        <end position="191"/>
    </location>
</feature>
<feature type="transmembrane region" description="Helical" evidence="1">
    <location>
        <begin position="197"/>
        <end position="214"/>
    </location>
</feature>
<sequence>MTGVPAPHLATAAAFVLSFSTGAVDAFAFLELGGIFTANMTGNLILAGMYTRPDYLATLAGATVAVLAFAGALYAGFRLTDARDEERHCRVPTLLWVSVLLQAAVVAAGVAAAGNGVSVRLLVIALSAGALALQTAGARRITEFAGVTTTYVTGTMTSVMHDLADHRDGHVWMRLGSLLTLVAGAVTGTAVISALPALAPLISAAAVIIAVVLVRRVDLHRR</sequence>